<feature type="transmembrane region" description="Helical" evidence="1">
    <location>
        <begin position="174"/>
        <end position="189"/>
    </location>
</feature>
<accession>A0A346CLI9</accession>
<feature type="transmembrane region" description="Helical" evidence="1">
    <location>
        <begin position="29"/>
        <end position="49"/>
    </location>
</feature>
<keyword evidence="1" id="KW-0472">Membrane</keyword>
<feature type="transmembrane region" description="Helical" evidence="1">
    <location>
        <begin position="195"/>
        <end position="210"/>
    </location>
</feature>
<keyword evidence="1" id="KW-1133">Transmembrane helix</keyword>
<feature type="transmembrane region" description="Helical" evidence="1">
    <location>
        <begin position="141"/>
        <end position="167"/>
    </location>
</feature>
<feature type="transmembrane region" description="Helical" evidence="1">
    <location>
        <begin position="99"/>
        <end position="121"/>
    </location>
</feature>
<keyword evidence="1" id="KW-0812">Transmembrane</keyword>
<feature type="transmembrane region" description="Helical" evidence="1">
    <location>
        <begin position="371"/>
        <end position="391"/>
    </location>
</feature>
<dbReference type="EMBL" id="MH444268">
    <property type="protein sequence ID" value="AXL96463.1"/>
    <property type="molecule type" value="Genomic_DNA"/>
</dbReference>
<organism evidence="2">
    <name type="scientific">Providencia alcalifaciens</name>
    <dbReference type="NCBI Taxonomy" id="126385"/>
    <lineage>
        <taxon>Bacteria</taxon>
        <taxon>Pseudomonadati</taxon>
        <taxon>Pseudomonadota</taxon>
        <taxon>Gammaproteobacteria</taxon>
        <taxon>Enterobacterales</taxon>
        <taxon>Morganellaceae</taxon>
        <taxon>Providencia</taxon>
    </lineage>
</organism>
<name>A0A346CLI9_9GAMM</name>
<gene>
    <name evidence="2" type="primary">wzy</name>
</gene>
<evidence type="ECO:0000256" key="1">
    <source>
        <dbReference type="SAM" id="Phobius"/>
    </source>
</evidence>
<feature type="transmembrane region" description="Helical" evidence="1">
    <location>
        <begin position="61"/>
        <end position="78"/>
    </location>
</feature>
<evidence type="ECO:0000313" key="2">
    <source>
        <dbReference type="EMBL" id="AXL96463.1"/>
    </source>
</evidence>
<feature type="transmembrane region" description="Helical" evidence="1">
    <location>
        <begin position="231"/>
        <end position="248"/>
    </location>
</feature>
<reference evidence="2" key="1">
    <citation type="submission" date="2018-06" db="EMBL/GenBank/DDBJ databases">
        <title>Development of a Molecular Serotyping Scheme and a Multiplexed Luminex-Based Array for Providencia.</title>
        <authorList>
            <person name="Du Y."/>
            <person name="Liu B."/>
        </authorList>
    </citation>
    <scope>NUCLEOTIDE SEQUENCE</scope>
</reference>
<protein>
    <submittedName>
        <fullName evidence="2">Wzy</fullName>
    </submittedName>
</protein>
<sequence length="416" mass="47631">MTILLSSIQFSIVLFLLLSSKFKTGNSLTLIPCMAMIWLVHSILANSGYTGFYPLSEKANLLITLYLLGYAFSFCIFNQTSNKYGLLVFEFRKIIIEKLIINLSLILTIFLSIVVLIYSIIASIDLQSLRDIIYSSDNPYSAIISPIIWIVTGLFFYLFLFSFYAYFSGKIPKWYVIASILNIILFNLSSGGRTSIIYLLILLASSWILIRKNIPRPFNIIKINATIKKGLYSIIIVIISITVIRSGGDITSIYYTYNKYFIGSFVAMSEFIDVYNLELQNVRFGYSLMGLDTFTVSGLCRFIFNIDIPSILSQVSGAMHHGVYISNDIVTNAHYTILTSFYWDYGYAGAFLIGFLSCSLFIIFHNKFYRTLSFGYFTLTIFMILLIVYSIRTNILLEPQFFIMFIFIFIRTKLAR</sequence>
<feature type="transmembrane region" description="Helical" evidence="1">
    <location>
        <begin position="397"/>
        <end position="414"/>
    </location>
</feature>
<proteinExistence type="predicted"/>
<dbReference type="NCBIfam" id="TIGR04370">
    <property type="entry name" value="glyco_rpt_poly"/>
    <property type="match status" value="1"/>
</dbReference>
<feature type="transmembrane region" description="Helical" evidence="1">
    <location>
        <begin position="345"/>
        <end position="364"/>
    </location>
</feature>
<dbReference type="AlphaFoldDB" id="A0A346CLI9"/>